<dbReference type="EMBL" id="QXGE01003991">
    <property type="protein sequence ID" value="KAE9272406.1"/>
    <property type="molecule type" value="Genomic_DNA"/>
</dbReference>
<organism evidence="6 9">
    <name type="scientific">Phytophthora fragariae</name>
    <dbReference type="NCBI Taxonomy" id="53985"/>
    <lineage>
        <taxon>Eukaryota</taxon>
        <taxon>Sar</taxon>
        <taxon>Stramenopiles</taxon>
        <taxon>Oomycota</taxon>
        <taxon>Peronosporomycetes</taxon>
        <taxon>Peronosporales</taxon>
        <taxon>Peronosporaceae</taxon>
        <taxon>Phytophthora</taxon>
    </lineage>
</organism>
<evidence type="ECO:0000313" key="8">
    <source>
        <dbReference type="Proteomes" id="UP000433483"/>
    </source>
</evidence>
<keyword evidence="8" id="KW-1185">Reference proteome</keyword>
<evidence type="ECO:0000313" key="6">
    <source>
        <dbReference type="EMBL" id="KAE9272406.1"/>
    </source>
</evidence>
<protein>
    <submittedName>
        <fullName evidence="6">Uncharacterized protein</fullName>
    </submittedName>
</protein>
<evidence type="ECO:0000313" key="3">
    <source>
        <dbReference type="EMBL" id="KAE9086777.1"/>
    </source>
</evidence>
<evidence type="ECO:0000313" key="5">
    <source>
        <dbReference type="EMBL" id="KAE9181681.1"/>
    </source>
</evidence>
<evidence type="ECO:0000313" key="10">
    <source>
        <dbReference type="Proteomes" id="UP000440367"/>
    </source>
</evidence>
<dbReference type="AlphaFoldDB" id="A0A6A4BEE5"/>
<proteinExistence type="predicted"/>
<evidence type="ECO:0000313" key="12">
    <source>
        <dbReference type="Proteomes" id="UP000441208"/>
    </source>
</evidence>
<evidence type="ECO:0000313" key="9">
    <source>
        <dbReference type="Proteomes" id="UP000437068"/>
    </source>
</evidence>
<evidence type="ECO:0000313" key="1">
    <source>
        <dbReference type="EMBL" id="KAE8920808.1"/>
    </source>
</evidence>
<name>A0A6A4BEE5_9STRA</name>
<evidence type="ECO:0000313" key="2">
    <source>
        <dbReference type="EMBL" id="KAE9066721.1"/>
    </source>
</evidence>
<dbReference type="OrthoDB" id="122848at2759"/>
<dbReference type="EMBL" id="QXFZ01003861">
    <property type="protein sequence ID" value="KAE9066721.1"/>
    <property type="molecule type" value="Genomic_DNA"/>
</dbReference>
<sequence length="332" mass="37830">MREKWRPEHQRRRMVNWRLVKKATRIEMLQERRVLEQELQHHVMEVRVKLDGMHVGSKGDAYHQSLVECAALTSENTALREALERQTSIKARLQRETDEFLEQLRPVDSPLLPPTLSSHNKAARCVQLPKNESSFYFTPFTKVEYDAILSRNEFADSPPCTATIGKILGWTVHYSPLTPTAPGGSLTARARFTRRLRCSLNESWGILPRLGKKLWPVLVTPRSWGLTQTGDTFCQVLQDFSQNGHVMVCNLPGEVSLRYLVLARHRRQTRSDGKREDTYTMTIGDSQANTRNRDVEGSSDDIQWVLEGGIGSRSLRWTNQPSMSSSTSGLDA</sequence>
<evidence type="ECO:0000313" key="7">
    <source>
        <dbReference type="Proteomes" id="UP000429523"/>
    </source>
</evidence>
<reference evidence="7 8" key="1">
    <citation type="submission" date="2018-08" db="EMBL/GenBank/DDBJ databases">
        <title>Genomic investigation of the strawberry pathogen Phytophthora fragariae indicates pathogenicity is determined by transcriptional variation in three key races.</title>
        <authorList>
            <person name="Adams T.M."/>
            <person name="Armitage A.D."/>
            <person name="Sobczyk M.K."/>
            <person name="Bates H.J."/>
            <person name="Dunwell J.M."/>
            <person name="Nellist C.F."/>
            <person name="Harrison R.J."/>
        </authorList>
    </citation>
    <scope>NUCLEOTIDE SEQUENCE [LARGE SCALE GENOMIC DNA]</scope>
    <source>
        <strain evidence="6 9">A4</strain>
        <strain evidence="5 10">BC-1</strain>
        <strain evidence="4 8">NOV-27</strain>
        <strain evidence="3 11">NOV-5</strain>
        <strain evidence="2 12">NOV-71</strain>
        <strain evidence="1 7">NOV-9</strain>
    </source>
</reference>
<dbReference type="Proteomes" id="UP000437068">
    <property type="component" value="Unassembled WGS sequence"/>
</dbReference>
<dbReference type="EMBL" id="QXGD01003009">
    <property type="protein sequence ID" value="KAE9181681.1"/>
    <property type="molecule type" value="Genomic_DNA"/>
</dbReference>
<dbReference type="EMBL" id="QXGF01003808">
    <property type="protein sequence ID" value="KAE8920808.1"/>
    <property type="molecule type" value="Genomic_DNA"/>
</dbReference>
<comment type="caution">
    <text evidence="6">The sequence shown here is derived from an EMBL/GenBank/DDBJ whole genome shotgun (WGS) entry which is preliminary data.</text>
</comment>
<gene>
    <name evidence="6" type="ORF">PF001_g27956</name>
    <name evidence="5" type="ORF">PF002_g27203</name>
    <name evidence="4" type="ORF">PF005_g25808</name>
    <name evidence="3" type="ORF">PF006_g25954</name>
    <name evidence="2" type="ORF">PF007_g28336</name>
    <name evidence="1" type="ORF">PF009_g28904</name>
</gene>
<evidence type="ECO:0000313" key="11">
    <source>
        <dbReference type="Proteomes" id="UP000440732"/>
    </source>
</evidence>
<dbReference type="Proteomes" id="UP000433483">
    <property type="component" value="Unassembled WGS sequence"/>
</dbReference>
<dbReference type="EMBL" id="QXGB01002851">
    <property type="protein sequence ID" value="KAE9174560.1"/>
    <property type="molecule type" value="Genomic_DNA"/>
</dbReference>
<dbReference type="Proteomes" id="UP000441208">
    <property type="component" value="Unassembled WGS sequence"/>
</dbReference>
<dbReference type="EMBL" id="QXGA01003160">
    <property type="protein sequence ID" value="KAE9086777.1"/>
    <property type="molecule type" value="Genomic_DNA"/>
</dbReference>
<evidence type="ECO:0000313" key="4">
    <source>
        <dbReference type="EMBL" id="KAE9174560.1"/>
    </source>
</evidence>
<dbReference type="Proteomes" id="UP000429523">
    <property type="component" value="Unassembled WGS sequence"/>
</dbReference>
<dbReference type="Proteomes" id="UP000440367">
    <property type="component" value="Unassembled WGS sequence"/>
</dbReference>
<accession>A0A6A4BEE5</accession>
<dbReference type="Proteomes" id="UP000440732">
    <property type="component" value="Unassembled WGS sequence"/>
</dbReference>